<dbReference type="SUPFAM" id="SSF55424">
    <property type="entry name" value="FAD/NAD-linked reductases, dimerisation (C-terminal) domain"/>
    <property type="match status" value="1"/>
</dbReference>
<evidence type="ECO:0000256" key="4">
    <source>
        <dbReference type="ARBA" id="ARBA00023002"/>
    </source>
</evidence>
<dbReference type="InterPro" id="IPR036188">
    <property type="entry name" value="FAD/NAD-bd_sf"/>
</dbReference>
<dbReference type="PANTHER" id="PTHR43014">
    <property type="entry name" value="MERCURIC REDUCTASE"/>
    <property type="match status" value="1"/>
</dbReference>
<dbReference type="PANTHER" id="PTHR43014:SF2">
    <property type="entry name" value="MERCURIC REDUCTASE"/>
    <property type="match status" value="1"/>
</dbReference>
<feature type="binding site" evidence="6">
    <location>
        <position position="118"/>
    </location>
    <ligand>
        <name>FAD</name>
        <dbReference type="ChEBI" id="CHEBI:57692"/>
    </ligand>
</feature>
<feature type="binding site" evidence="6">
    <location>
        <position position="54"/>
    </location>
    <ligand>
        <name>FAD</name>
        <dbReference type="ChEBI" id="CHEBI:57692"/>
    </ligand>
</feature>
<evidence type="ECO:0000256" key="3">
    <source>
        <dbReference type="ARBA" id="ARBA00022827"/>
    </source>
</evidence>
<keyword evidence="6" id="KW-0547">Nucleotide-binding</keyword>
<dbReference type="Gene3D" id="3.50.50.60">
    <property type="entry name" value="FAD/NAD(P)-binding domain"/>
    <property type="match status" value="2"/>
</dbReference>
<evidence type="ECO:0000256" key="2">
    <source>
        <dbReference type="ARBA" id="ARBA00022630"/>
    </source>
</evidence>
<dbReference type="Proteomes" id="UP000294498">
    <property type="component" value="Unassembled WGS sequence"/>
</dbReference>
<evidence type="ECO:0000256" key="7">
    <source>
        <dbReference type="PIRSR" id="PIRSR000350-4"/>
    </source>
</evidence>
<dbReference type="PRINTS" id="PR00411">
    <property type="entry name" value="PNDRDTASEI"/>
</dbReference>
<dbReference type="AlphaFoldDB" id="A0A4R8DVC2"/>
<feature type="domain" description="Pyridine nucleotide-disulphide oxidoreductase dimerisation" evidence="8">
    <location>
        <begin position="349"/>
        <end position="456"/>
    </location>
</feature>
<evidence type="ECO:0000259" key="9">
    <source>
        <dbReference type="Pfam" id="PF07992"/>
    </source>
</evidence>
<sequence length="463" mass="49857">MTPPTKKWDAIVVGSGQGGTPLARKLARAGMQTALIEGEHVGGTCINEGCTPTKTMIADAKLAQWVREAPDRGIGVAGFSVDLAQIIARKNSVVTAFRTAGEKGLAATPNLTLIRGFGSFSGPKTLVVGEQEHRADLIFINAGCYPAIPPVPGIDTVPYLTSKTILDIPVIPAHLVVLGGGYIALEMGQLFKRLGSEVTLIERGKALLSREDEDIQQAMQQFLEEEGIRVYLDTQVRKVSSWHRDAPATDALMLDLDPGSGSLSASHLLVATGRAPRTAELHLERTGVEMDAHGFIKVDDQLQTNVPGIYALGDIKGGPAFTHISYNDYIIISRNLLDKANMSIKDRQVPYTVFTDPQLGRIGLTEKEALAQGLPIRTAILPMTHVARAIETGHTKGLMKAIVHTDTRQILGAAILGEEGGEVMTVLQMAMAGGITYDTIRDMVFAHPLYAESLNNLFLTLER</sequence>
<feature type="domain" description="FAD/NAD(P)-binding" evidence="9">
    <location>
        <begin position="9"/>
        <end position="325"/>
    </location>
</feature>
<evidence type="ECO:0000259" key="8">
    <source>
        <dbReference type="Pfam" id="PF02852"/>
    </source>
</evidence>
<dbReference type="InterPro" id="IPR004099">
    <property type="entry name" value="Pyr_nucl-diS_OxRdtase_dimer"/>
</dbReference>
<evidence type="ECO:0000256" key="5">
    <source>
        <dbReference type="PIRSR" id="PIRSR000350-2"/>
    </source>
</evidence>
<dbReference type="Pfam" id="PF07992">
    <property type="entry name" value="Pyr_redox_2"/>
    <property type="match status" value="1"/>
</dbReference>
<evidence type="ECO:0000256" key="1">
    <source>
        <dbReference type="ARBA" id="ARBA00007532"/>
    </source>
</evidence>
<proteinExistence type="inferred from homology"/>
<comment type="similarity">
    <text evidence="1">Belongs to the class-I pyridine nucleotide-disulfide oxidoreductase family.</text>
</comment>
<dbReference type="FunFam" id="3.30.390.30:FF:000001">
    <property type="entry name" value="Dihydrolipoyl dehydrogenase"/>
    <property type="match status" value="1"/>
</dbReference>
<feature type="active site" description="Proton acceptor" evidence="5">
    <location>
        <position position="447"/>
    </location>
</feature>
<evidence type="ECO:0000256" key="6">
    <source>
        <dbReference type="PIRSR" id="PIRSR000350-3"/>
    </source>
</evidence>
<dbReference type="InterPro" id="IPR023753">
    <property type="entry name" value="FAD/NAD-binding_dom"/>
</dbReference>
<dbReference type="GO" id="GO:0050660">
    <property type="term" value="F:flavin adenine dinucleotide binding"/>
    <property type="evidence" value="ECO:0007669"/>
    <property type="project" value="TreeGrafter"/>
</dbReference>
<dbReference type="SUPFAM" id="SSF51905">
    <property type="entry name" value="FAD/NAD(P)-binding domain"/>
    <property type="match status" value="1"/>
</dbReference>
<feature type="binding site" evidence="6">
    <location>
        <position position="314"/>
    </location>
    <ligand>
        <name>FAD</name>
        <dbReference type="ChEBI" id="CHEBI:57692"/>
    </ligand>
</feature>
<dbReference type="RefSeq" id="WP_133994988.1">
    <property type="nucleotide sequence ID" value="NZ_SODV01000001.1"/>
</dbReference>
<name>A0A4R8DVC2_9BACT</name>
<comment type="caution">
    <text evidence="10">The sequence shown here is derived from an EMBL/GenBank/DDBJ whole genome shotgun (WGS) entry which is preliminary data.</text>
</comment>
<gene>
    <name evidence="10" type="ORF">EDB95_3430</name>
</gene>
<keyword evidence="6" id="KW-0520">NAD</keyword>
<dbReference type="PIRSF" id="PIRSF000350">
    <property type="entry name" value="Mercury_reductase_MerA"/>
    <property type="match status" value="1"/>
</dbReference>
<dbReference type="InterPro" id="IPR001100">
    <property type="entry name" value="Pyr_nuc-diS_OxRdtase"/>
</dbReference>
<evidence type="ECO:0000313" key="11">
    <source>
        <dbReference type="Proteomes" id="UP000294498"/>
    </source>
</evidence>
<dbReference type="EMBL" id="SODV01000001">
    <property type="protein sequence ID" value="TDX02372.1"/>
    <property type="molecule type" value="Genomic_DNA"/>
</dbReference>
<feature type="binding site" evidence="6">
    <location>
        <begin position="179"/>
        <end position="186"/>
    </location>
    <ligand>
        <name>NAD(+)</name>
        <dbReference type="ChEBI" id="CHEBI:57540"/>
    </ligand>
</feature>
<evidence type="ECO:0000313" key="10">
    <source>
        <dbReference type="EMBL" id="TDX02372.1"/>
    </source>
</evidence>
<reference evidence="10 11" key="1">
    <citation type="submission" date="2019-03" db="EMBL/GenBank/DDBJ databases">
        <title>Genomic Encyclopedia of Type Strains, Phase IV (KMG-IV): sequencing the most valuable type-strain genomes for metagenomic binning, comparative biology and taxonomic classification.</title>
        <authorList>
            <person name="Goeker M."/>
        </authorList>
    </citation>
    <scope>NUCLEOTIDE SEQUENCE [LARGE SCALE GENOMIC DNA]</scope>
    <source>
        <strain evidence="10 11">DSM 100059</strain>
    </source>
</reference>
<comment type="cofactor">
    <cofactor evidence="6">
        <name>FAD</name>
        <dbReference type="ChEBI" id="CHEBI:57692"/>
    </cofactor>
    <text evidence="6">Binds 1 FAD per subunit.</text>
</comment>
<protein>
    <submittedName>
        <fullName evidence="10">Pyruvate/2-oxoglutarate dehydrogenase complex dihydrolipoamide dehydrogenase (E3) component</fullName>
    </submittedName>
</protein>
<keyword evidence="2" id="KW-0285">Flavoprotein</keyword>
<dbReference type="InterPro" id="IPR016156">
    <property type="entry name" value="FAD/NAD-linked_Rdtase_dimer_sf"/>
</dbReference>
<dbReference type="GO" id="GO:0003955">
    <property type="term" value="F:NAD(P)H dehydrogenase (quinone) activity"/>
    <property type="evidence" value="ECO:0007669"/>
    <property type="project" value="TreeGrafter"/>
</dbReference>
<organism evidence="10 11">
    <name type="scientific">Dinghuibacter silviterrae</name>
    <dbReference type="NCBI Taxonomy" id="1539049"/>
    <lineage>
        <taxon>Bacteria</taxon>
        <taxon>Pseudomonadati</taxon>
        <taxon>Bacteroidota</taxon>
        <taxon>Chitinophagia</taxon>
        <taxon>Chitinophagales</taxon>
        <taxon>Chitinophagaceae</taxon>
        <taxon>Dinghuibacter</taxon>
    </lineage>
</organism>
<feature type="binding site" evidence="6">
    <location>
        <position position="273"/>
    </location>
    <ligand>
        <name>NAD(+)</name>
        <dbReference type="ChEBI" id="CHEBI:57540"/>
    </ligand>
</feature>
<dbReference type="OrthoDB" id="9800167at2"/>
<keyword evidence="10" id="KW-0670">Pyruvate</keyword>
<dbReference type="Pfam" id="PF02852">
    <property type="entry name" value="Pyr_redox_dim"/>
    <property type="match status" value="1"/>
</dbReference>
<feature type="disulfide bond" description="Redox-active" evidence="7">
    <location>
        <begin position="45"/>
        <end position="50"/>
    </location>
</feature>
<keyword evidence="3 6" id="KW-0274">FAD</keyword>
<dbReference type="Gene3D" id="3.30.390.30">
    <property type="match status" value="1"/>
</dbReference>
<feature type="binding site" evidence="6">
    <location>
        <position position="202"/>
    </location>
    <ligand>
        <name>NAD(+)</name>
        <dbReference type="ChEBI" id="CHEBI:57540"/>
    </ligand>
</feature>
<accession>A0A4R8DVC2</accession>
<keyword evidence="4" id="KW-0560">Oxidoreductase</keyword>
<keyword evidence="11" id="KW-1185">Reference proteome</keyword>
<dbReference type="PRINTS" id="PR00368">
    <property type="entry name" value="FADPNR"/>
</dbReference>